<protein>
    <submittedName>
        <fullName evidence="1">Uncharacterized protein</fullName>
    </submittedName>
</protein>
<proteinExistence type="predicted"/>
<reference evidence="1" key="1">
    <citation type="submission" date="2020-04" db="EMBL/GenBank/DDBJ databases">
        <authorList>
            <person name="Chiriac C."/>
            <person name="Salcher M."/>
            <person name="Ghai R."/>
            <person name="Kavagutti S V."/>
        </authorList>
    </citation>
    <scope>NUCLEOTIDE SEQUENCE</scope>
</reference>
<sequence length="112" mass="13520">MNATTKTYCDEKTGQLSFVPLEASYNKNTRLWREFLEFHSSNPHIYANYKSEILKAIDSGRKVYSISMITEQNRWDRKYSINNNHRAYYARLFIEEHPQYQGFFRLRPIKEN</sequence>
<gene>
    <name evidence="1" type="ORF">UFOVP264_59</name>
</gene>
<evidence type="ECO:0000313" key="1">
    <source>
        <dbReference type="EMBL" id="CAB4133894.1"/>
    </source>
</evidence>
<organism evidence="1">
    <name type="scientific">uncultured Caudovirales phage</name>
    <dbReference type="NCBI Taxonomy" id="2100421"/>
    <lineage>
        <taxon>Viruses</taxon>
        <taxon>Duplodnaviria</taxon>
        <taxon>Heunggongvirae</taxon>
        <taxon>Uroviricota</taxon>
        <taxon>Caudoviricetes</taxon>
        <taxon>Peduoviridae</taxon>
        <taxon>Maltschvirus</taxon>
        <taxon>Maltschvirus maltsch</taxon>
    </lineage>
</organism>
<dbReference type="EMBL" id="LR796277">
    <property type="protein sequence ID" value="CAB4133894.1"/>
    <property type="molecule type" value="Genomic_DNA"/>
</dbReference>
<name>A0A6J5LH16_9CAUD</name>
<accession>A0A6J5LH16</accession>